<dbReference type="EMBL" id="CP073344">
    <property type="protein sequence ID" value="UTW04817.1"/>
    <property type="molecule type" value="Genomic_DNA"/>
</dbReference>
<feature type="active site" description="Nucleophile" evidence="6">
    <location>
        <position position="404"/>
    </location>
</feature>
<proteinExistence type="inferred from homology"/>
<dbReference type="InterPro" id="IPR012340">
    <property type="entry name" value="NA-bd_OB-fold"/>
</dbReference>
<dbReference type="Proteomes" id="UP001059950">
    <property type="component" value="Chromosome"/>
</dbReference>
<evidence type="ECO:0000256" key="2">
    <source>
        <dbReference type="ARBA" id="ARBA00022603"/>
    </source>
</evidence>
<sequence length="464" mass="51968">MKQNRSHTPNQPPARKSAHPLPTEPVELSIESLSYDGRGVGRYQGKAAFIDNALPGEQVLARLSEEKARFYLGYTETVVAASSHRIDPACPHYQQCGGCDLQHLDNDAQIELKQTQVLEQLQRIGHTQPEKISTALTATNWNYRRSARIGINQLFDGEPIVGFRRRGSHLLCQIDSCAVLDSRVADIFSRVREALRDTGDIKYITQLDVDLGDQGGYLSLRLKKQLSDEHRDVFTALATHYGLSLQLQVIGSDSDPDIDSLTSYTLNQLELKFRPGDFIQVNAEINQQMLHKACQLLELKPEDQVLDLFCGLGNFSLPVARTGASVTGVEGSLSMVEQAERNALHNQLQNCRFFCANLADNLKGLQWFRQSYNKIILDPPRTGAATLIPQICSLRPELILYISCNPGALARDSRLLGEEGYHLREFLVMDMFPQTHHIESMALFVRGKKKARKKKLFAGKGISR</sequence>
<feature type="domain" description="TRAM" evidence="8">
    <location>
        <begin position="19"/>
        <end position="77"/>
    </location>
</feature>
<dbReference type="GO" id="GO:0008168">
    <property type="term" value="F:methyltransferase activity"/>
    <property type="evidence" value="ECO:0007669"/>
    <property type="project" value="UniProtKB-KW"/>
</dbReference>
<dbReference type="InterPro" id="IPR029063">
    <property type="entry name" value="SAM-dependent_MTases_sf"/>
</dbReference>
<evidence type="ECO:0000313" key="9">
    <source>
        <dbReference type="EMBL" id="UTW04817.1"/>
    </source>
</evidence>
<dbReference type="CDD" id="cd02440">
    <property type="entry name" value="AdoMet_MTases"/>
    <property type="match status" value="1"/>
</dbReference>
<protein>
    <submittedName>
        <fullName evidence="9">23S rRNA (Uracil(1939)-C(5))-methyltransferase RlmD</fullName>
        <ecNumber evidence="9">2.1.1.190</ecNumber>
    </submittedName>
</protein>
<keyword evidence="3 6" id="KW-0808">Transferase</keyword>
<keyword evidence="10" id="KW-1185">Reference proteome</keyword>
<dbReference type="Pfam" id="PF05958">
    <property type="entry name" value="tRNA_U5-meth_tr"/>
    <property type="match status" value="1"/>
</dbReference>
<keyword evidence="4 6" id="KW-0949">S-adenosyl-L-methionine</keyword>
<feature type="binding site" evidence="6">
    <location>
        <position position="330"/>
    </location>
    <ligand>
        <name>S-adenosyl-L-methionine</name>
        <dbReference type="ChEBI" id="CHEBI:59789"/>
    </ligand>
</feature>
<dbReference type="PROSITE" id="PS51687">
    <property type="entry name" value="SAM_MT_RNA_M5U"/>
    <property type="match status" value="1"/>
</dbReference>
<dbReference type="PANTHER" id="PTHR11061">
    <property type="entry name" value="RNA M5U METHYLTRANSFERASE"/>
    <property type="match status" value="1"/>
</dbReference>
<keyword evidence="2 6" id="KW-0489">Methyltransferase</keyword>
<feature type="binding site" evidence="6">
    <location>
        <position position="309"/>
    </location>
    <ligand>
        <name>S-adenosyl-L-methionine</name>
        <dbReference type="ChEBI" id="CHEBI:59789"/>
    </ligand>
</feature>
<dbReference type="PROSITE" id="PS01231">
    <property type="entry name" value="TRMA_2"/>
    <property type="match status" value="1"/>
</dbReference>
<dbReference type="PANTHER" id="PTHR11061:SF49">
    <property type="entry name" value="23S RRNA (URACIL(1939)-C(5))-METHYLTRANSFERASE RLMD"/>
    <property type="match status" value="1"/>
</dbReference>
<evidence type="ECO:0000256" key="5">
    <source>
        <dbReference type="ARBA" id="ARBA00023014"/>
    </source>
</evidence>
<dbReference type="PROSITE" id="PS50926">
    <property type="entry name" value="TRAM"/>
    <property type="match status" value="1"/>
</dbReference>
<dbReference type="InterPro" id="IPR030391">
    <property type="entry name" value="MeTrfase_TrmA_CS"/>
</dbReference>
<reference evidence="9" key="1">
    <citation type="submission" date="2021-04" db="EMBL/GenBank/DDBJ databases">
        <title>Oceanospirillales bacteria with DddD are important DMSP degraders in coastal seawater.</title>
        <authorList>
            <person name="Liu J."/>
        </authorList>
    </citation>
    <scope>NUCLEOTIDE SEQUENCE</scope>
    <source>
        <strain evidence="9">GY6</strain>
    </source>
</reference>
<dbReference type="GO" id="GO:0032259">
    <property type="term" value="P:methylation"/>
    <property type="evidence" value="ECO:0007669"/>
    <property type="project" value="UniProtKB-KW"/>
</dbReference>
<dbReference type="Gene3D" id="2.40.50.1070">
    <property type="match status" value="1"/>
</dbReference>
<dbReference type="Gene3D" id="2.40.50.140">
    <property type="entry name" value="Nucleic acid-binding proteins"/>
    <property type="match status" value="1"/>
</dbReference>
<gene>
    <name evidence="9" type="primary">rlmD</name>
    <name evidence="9" type="ORF">KDX31_07405</name>
</gene>
<evidence type="ECO:0000256" key="4">
    <source>
        <dbReference type="ARBA" id="ARBA00022691"/>
    </source>
</evidence>
<dbReference type="NCBIfam" id="NF009639">
    <property type="entry name" value="PRK13168.1"/>
    <property type="match status" value="1"/>
</dbReference>
<organism evidence="9 10">
    <name type="scientific">Amphritea atlantica</name>
    <dbReference type="NCBI Taxonomy" id="355243"/>
    <lineage>
        <taxon>Bacteria</taxon>
        <taxon>Pseudomonadati</taxon>
        <taxon>Pseudomonadota</taxon>
        <taxon>Gammaproteobacteria</taxon>
        <taxon>Oceanospirillales</taxon>
        <taxon>Oceanospirillaceae</taxon>
        <taxon>Amphritea</taxon>
    </lineage>
</organism>
<comment type="similarity">
    <text evidence="6">Belongs to the class I-like SAM-binding methyltransferase superfamily. RNA M5U methyltransferase family.</text>
</comment>
<name>A0ABY5H007_9GAMM</name>
<keyword evidence="1" id="KW-0004">4Fe-4S</keyword>
<evidence type="ECO:0000256" key="7">
    <source>
        <dbReference type="SAM" id="MobiDB-lite"/>
    </source>
</evidence>
<dbReference type="InterPro" id="IPR010280">
    <property type="entry name" value="U5_MeTrfase_fam"/>
</dbReference>
<dbReference type="EC" id="2.1.1.190" evidence="9"/>
<keyword evidence="5" id="KW-0411">Iron-sulfur</keyword>
<evidence type="ECO:0000256" key="3">
    <source>
        <dbReference type="ARBA" id="ARBA00022679"/>
    </source>
</evidence>
<keyword evidence="1" id="KW-0479">Metal-binding</keyword>
<evidence type="ECO:0000259" key="8">
    <source>
        <dbReference type="PROSITE" id="PS50926"/>
    </source>
</evidence>
<dbReference type="SUPFAM" id="SSF53335">
    <property type="entry name" value="S-adenosyl-L-methionine-dependent methyltransferases"/>
    <property type="match status" value="1"/>
</dbReference>
<feature type="binding site" evidence="6">
    <location>
        <position position="378"/>
    </location>
    <ligand>
        <name>S-adenosyl-L-methionine</name>
        <dbReference type="ChEBI" id="CHEBI:59789"/>
    </ligand>
</feature>
<dbReference type="NCBIfam" id="TIGR00479">
    <property type="entry name" value="rumA"/>
    <property type="match status" value="1"/>
</dbReference>
<evidence type="ECO:0000256" key="1">
    <source>
        <dbReference type="ARBA" id="ARBA00022485"/>
    </source>
</evidence>
<dbReference type="SUPFAM" id="SSF50249">
    <property type="entry name" value="Nucleic acid-binding proteins"/>
    <property type="match status" value="1"/>
</dbReference>
<feature type="region of interest" description="Disordered" evidence="7">
    <location>
        <begin position="1"/>
        <end position="23"/>
    </location>
</feature>
<dbReference type="Pfam" id="PF01938">
    <property type="entry name" value="TRAM"/>
    <property type="match status" value="1"/>
</dbReference>
<keyword evidence="1" id="KW-0408">Iron</keyword>
<evidence type="ECO:0000256" key="6">
    <source>
        <dbReference type="PROSITE-ProRule" id="PRU01024"/>
    </source>
</evidence>
<evidence type="ECO:0000313" key="10">
    <source>
        <dbReference type="Proteomes" id="UP001059950"/>
    </source>
</evidence>
<dbReference type="Gene3D" id="3.40.50.150">
    <property type="entry name" value="Vaccinia Virus protein VP39"/>
    <property type="match status" value="1"/>
</dbReference>
<accession>A0ABY5H007</accession>
<feature type="binding site" evidence="6">
    <location>
        <position position="280"/>
    </location>
    <ligand>
        <name>S-adenosyl-L-methionine</name>
        <dbReference type="ChEBI" id="CHEBI:59789"/>
    </ligand>
</feature>
<dbReference type="InterPro" id="IPR002792">
    <property type="entry name" value="TRAM_dom"/>
</dbReference>